<reference evidence="3 4" key="1">
    <citation type="submission" date="2019-07" db="EMBL/GenBank/DDBJ databases">
        <title>Whole genome shotgun sequence of Actinotalea fermentans NBRC 105374.</title>
        <authorList>
            <person name="Hosoyama A."/>
            <person name="Uohara A."/>
            <person name="Ohji S."/>
            <person name="Ichikawa N."/>
        </authorList>
    </citation>
    <scope>NUCLEOTIDE SEQUENCE [LARGE SCALE GENOMIC DNA]</scope>
    <source>
        <strain evidence="3 4">NBRC 105374</strain>
    </source>
</reference>
<evidence type="ECO:0000256" key="2">
    <source>
        <dbReference type="SAM" id="Phobius"/>
    </source>
</evidence>
<protein>
    <submittedName>
        <fullName evidence="3">Uncharacterized protein</fullName>
    </submittedName>
</protein>
<gene>
    <name evidence="3" type="ORF">AFE02nite_18270</name>
</gene>
<feature type="transmembrane region" description="Helical" evidence="2">
    <location>
        <begin position="36"/>
        <end position="60"/>
    </location>
</feature>
<keyword evidence="2" id="KW-0472">Membrane</keyword>
<dbReference type="RefSeq" id="WP_146819510.1">
    <property type="nucleotide sequence ID" value="NZ_BJYK01000005.1"/>
</dbReference>
<accession>A0A511YY07</accession>
<feature type="region of interest" description="Disordered" evidence="1">
    <location>
        <begin position="61"/>
        <end position="121"/>
    </location>
</feature>
<dbReference type="AlphaFoldDB" id="A0A511YY07"/>
<keyword evidence="4" id="KW-1185">Reference proteome</keyword>
<comment type="caution">
    <text evidence="3">The sequence shown here is derived from an EMBL/GenBank/DDBJ whole genome shotgun (WGS) entry which is preliminary data.</text>
</comment>
<name>A0A511YY07_9CELL</name>
<keyword evidence="2" id="KW-1133">Transmembrane helix</keyword>
<proteinExistence type="predicted"/>
<evidence type="ECO:0000313" key="4">
    <source>
        <dbReference type="Proteomes" id="UP000321484"/>
    </source>
</evidence>
<evidence type="ECO:0000256" key="1">
    <source>
        <dbReference type="SAM" id="MobiDB-lite"/>
    </source>
</evidence>
<dbReference type="OrthoDB" id="4827380at2"/>
<evidence type="ECO:0000313" key="3">
    <source>
        <dbReference type="EMBL" id="GEN80093.1"/>
    </source>
</evidence>
<sequence>MSDLHAALGHIATHACAAAAPVAVDRLLRRTHRRRAARAVAASGLAAVAVLGVALTATAFGDGRTVPPAQTTTPAPDDTAQPSPTQAPTPAEDEPWPPAARLTAEPTCGAPLPAVEDPDPEGSRDVNLFTYVTAWPAVAGEPVELTTSVAIGLDGVELHGRPLAVPQLLVLRDGAVVAQVDLGTQVPPTLSARVPDGGGPATETAVVLEACDGSGPLPAGDYAMLAWQPFAPVPGAEVGRDDVGTFGGPGDLFLVGEQQGLRIEPAGTRPMPGCGHLFTLDPVDDPGTQITAEVLLGRTDGGGFVADPAGDALWTTTTVSPEGELRPVNGNLVTRTYLVDADGAVAFWDDPDTMVGDGWTWTWQPLDCRTGERLVGTYRAFTQAILWPWPGMPATPVTEVVELPSVTVAPES</sequence>
<dbReference type="EMBL" id="BJYK01000005">
    <property type="protein sequence ID" value="GEN80093.1"/>
    <property type="molecule type" value="Genomic_DNA"/>
</dbReference>
<organism evidence="3 4">
    <name type="scientific">Actinotalea fermentans</name>
    <dbReference type="NCBI Taxonomy" id="43671"/>
    <lineage>
        <taxon>Bacteria</taxon>
        <taxon>Bacillati</taxon>
        <taxon>Actinomycetota</taxon>
        <taxon>Actinomycetes</taxon>
        <taxon>Micrococcales</taxon>
        <taxon>Cellulomonadaceae</taxon>
        <taxon>Actinotalea</taxon>
    </lineage>
</organism>
<dbReference type="Proteomes" id="UP000321484">
    <property type="component" value="Unassembled WGS sequence"/>
</dbReference>
<keyword evidence="2" id="KW-0812">Transmembrane</keyword>
<feature type="compositionally biased region" description="Low complexity" evidence="1">
    <location>
        <begin position="61"/>
        <end position="90"/>
    </location>
</feature>